<keyword evidence="1" id="KW-0472">Membrane</keyword>
<name>A0ABD4XXY5_STUST</name>
<reference evidence="2" key="1">
    <citation type="submission" date="2022-09" db="EMBL/GenBank/DDBJ databases">
        <title>Intensive care unit water sources are persistently colonized with multi-drug resistant bacteria and are the site of extensive horizontal gene transfer of antibiotic resistance genes.</title>
        <authorList>
            <person name="Diorio-Toth L."/>
        </authorList>
    </citation>
    <scope>NUCLEOTIDE SEQUENCE</scope>
    <source>
        <strain evidence="2">GD03864</strain>
    </source>
</reference>
<feature type="transmembrane region" description="Helical" evidence="1">
    <location>
        <begin position="158"/>
        <end position="176"/>
    </location>
</feature>
<dbReference type="AlphaFoldDB" id="A0ABD4XXY5"/>
<keyword evidence="1" id="KW-1133">Transmembrane helix</keyword>
<protein>
    <recommendedName>
        <fullName evidence="4">ABC transmembrane type-1 domain-containing protein</fullName>
    </recommendedName>
</protein>
<proteinExistence type="predicted"/>
<evidence type="ECO:0000256" key="1">
    <source>
        <dbReference type="SAM" id="Phobius"/>
    </source>
</evidence>
<evidence type="ECO:0000313" key="2">
    <source>
        <dbReference type="EMBL" id="MDH0687606.1"/>
    </source>
</evidence>
<gene>
    <name evidence="2" type="ORF">N5D09_05850</name>
</gene>
<organism evidence="2 3">
    <name type="scientific">Stutzerimonas stutzeri</name>
    <name type="common">Pseudomonas stutzeri</name>
    <dbReference type="NCBI Taxonomy" id="316"/>
    <lineage>
        <taxon>Bacteria</taxon>
        <taxon>Pseudomonadati</taxon>
        <taxon>Pseudomonadota</taxon>
        <taxon>Gammaproteobacteria</taxon>
        <taxon>Pseudomonadales</taxon>
        <taxon>Pseudomonadaceae</taxon>
        <taxon>Stutzerimonas</taxon>
    </lineage>
</organism>
<feature type="transmembrane region" description="Helical" evidence="1">
    <location>
        <begin position="20"/>
        <end position="53"/>
    </location>
</feature>
<dbReference type="EMBL" id="JAOCDG010000007">
    <property type="protein sequence ID" value="MDH0687606.1"/>
    <property type="molecule type" value="Genomic_DNA"/>
</dbReference>
<evidence type="ECO:0008006" key="4">
    <source>
        <dbReference type="Google" id="ProtNLM"/>
    </source>
</evidence>
<dbReference type="RefSeq" id="WP_279649135.1">
    <property type="nucleotide sequence ID" value="NZ_JAOCDG010000007.1"/>
</dbReference>
<feature type="transmembrane region" description="Helical" evidence="1">
    <location>
        <begin position="131"/>
        <end position="152"/>
    </location>
</feature>
<evidence type="ECO:0000313" key="3">
    <source>
        <dbReference type="Proteomes" id="UP001161139"/>
    </source>
</evidence>
<sequence length="577" mass="63653">MKILAALRWFVSIGFKVFRVVPWATNLGVVCTLVSQIASLLASLLPLKVIILLGSERIPSYFPPLLQDHGKTALIVGLGGAALFFFVIHLLAEWSIARLAAYGARSLIAHSRKLALFENQEQLLSKAYQRFAGALAGGVFIVLAAWALAWVYPLQAMVVGGYIATVWVVLVIIQRLSNVWREQQVGELIRLVGVLANLGFFVTFAAIVFDVLLGTQVSVFWAIVTLLLVRQLFRRLASLVGDVASLYSQRLQLNALLFHGHLYAGKAITDDARGLWALANTDTCASWLAPLIERVAGPVAGAPEVRWMQSGTPDVLLGIVHMGAESPQAYLVKLFGRNRSALARHEASLFGAMNNGASPLPRLCLVEQIESFNCHLFDWPMLDRVKPQVVKRAAMTVTAGLFSARPSPSLVALFTRSRPMLWQRLDSKLLERLRLFAHDAEVPLLEYFAGSLASIKATLEAMPLAIVTPDLSPDVLWVDRQGSVWASQWGRWTLEPVGASWPVNEKVLPLLPAAFEQAQSLRSDLKAITVKHVELAALMFAFDKACQRQAYRTAFELVEPIIRAYDGMDSWPFAKGR</sequence>
<comment type="caution">
    <text evidence="2">The sequence shown here is derived from an EMBL/GenBank/DDBJ whole genome shotgun (WGS) entry which is preliminary data.</text>
</comment>
<accession>A0ABD4XXY5</accession>
<feature type="transmembrane region" description="Helical" evidence="1">
    <location>
        <begin position="73"/>
        <end position="92"/>
    </location>
</feature>
<dbReference type="Proteomes" id="UP001161139">
    <property type="component" value="Unassembled WGS sequence"/>
</dbReference>
<keyword evidence="1" id="KW-0812">Transmembrane</keyword>
<feature type="transmembrane region" description="Helical" evidence="1">
    <location>
        <begin position="188"/>
        <end position="209"/>
    </location>
</feature>